<dbReference type="AlphaFoldDB" id="X0T1P3"/>
<evidence type="ECO:0000259" key="5">
    <source>
        <dbReference type="SMART" id="SM01086"/>
    </source>
</evidence>
<evidence type="ECO:0000313" key="6">
    <source>
        <dbReference type="EMBL" id="GAF81281.1"/>
    </source>
</evidence>
<dbReference type="SUPFAM" id="SSF52540">
    <property type="entry name" value="P-loop containing nucleoside triphosphate hydrolases"/>
    <property type="match status" value="1"/>
</dbReference>
<sequence>MWTNIPVVKLTIDETSRLLQMEEALHRRIIGQDEAINTVAKAVRRARAGLKDPRHPIGVFIFLGPTGVGKTELVRALAEFMFGSEDALVRLDMSEFMERHTVARLIGAPPGYIGYEEGGQLTEAVRRKSYCAILLDEIEKAHYDVFNILLQIFDDGHLADAKGRRVDFRNSIVVMTSNAGAELIKRDMSLGFAAHVEGEGKQQVEYEKMKEKVVGEMKKIFRPEFLNRVDATVVFHALSKEHIRQIVDLMLNQVVASLEEKNVTLEVTDEARDFIGNKGYDPVFGARPLRRTIQNLVEDQLSEALLRGEFLPGDTVVVDCVEGEIVMKPLVKETT</sequence>
<feature type="domain" description="AAA+ ATPase" evidence="4">
    <location>
        <begin position="56"/>
        <end position="202"/>
    </location>
</feature>
<feature type="domain" description="Clp ATPase C-terminal" evidence="5">
    <location>
        <begin position="238"/>
        <end position="327"/>
    </location>
</feature>
<keyword evidence="3" id="KW-0143">Chaperone</keyword>
<organism evidence="6">
    <name type="scientific">marine sediment metagenome</name>
    <dbReference type="NCBI Taxonomy" id="412755"/>
    <lineage>
        <taxon>unclassified sequences</taxon>
        <taxon>metagenomes</taxon>
        <taxon>ecological metagenomes</taxon>
    </lineage>
</organism>
<dbReference type="Gene3D" id="3.40.50.300">
    <property type="entry name" value="P-loop containing nucleotide triphosphate hydrolases"/>
    <property type="match status" value="1"/>
</dbReference>
<dbReference type="GO" id="GO:0005737">
    <property type="term" value="C:cytoplasm"/>
    <property type="evidence" value="ECO:0007669"/>
    <property type="project" value="TreeGrafter"/>
</dbReference>
<dbReference type="PANTHER" id="PTHR11638">
    <property type="entry name" value="ATP-DEPENDENT CLP PROTEASE"/>
    <property type="match status" value="1"/>
</dbReference>
<keyword evidence="2" id="KW-0067">ATP-binding</keyword>
<protein>
    <recommendedName>
        <fullName evidence="7">Clp ATPase C-terminal domain-containing protein</fullName>
    </recommendedName>
</protein>
<dbReference type="Gene3D" id="1.10.8.60">
    <property type="match status" value="1"/>
</dbReference>
<proteinExistence type="predicted"/>
<dbReference type="PROSITE" id="PS00871">
    <property type="entry name" value="CLPAB_2"/>
    <property type="match status" value="1"/>
</dbReference>
<dbReference type="SMART" id="SM01086">
    <property type="entry name" value="ClpB_D2-small"/>
    <property type="match status" value="1"/>
</dbReference>
<evidence type="ECO:0008006" key="7">
    <source>
        <dbReference type="Google" id="ProtNLM"/>
    </source>
</evidence>
<evidence type="ECO:0000259" key="4">
    <source>
        <dbReference type="SMART" id="SM00382"/>
    </source>
</evidence>
<dbReference type="GO" id="GO:0016887">
    <property type="term" value="F:ATP hydrolysis activity"/>
    <property type="evidence" value="ECO:0007669"/>
    <property type="project" value="InterPro"/>
</dbReference>
<evidence type="ECO:0000256" key="1">
    <source>
        <dbReference type="ARBA" id="ARBA00022741"/>
    </source>
</evidence>
<accession>X0T1P3</accession>
<dbReference type="GO" id="GO:0005524">
    <property type="term" value="F:ATP binding"/>
    <property type="evidence" value="ECO:0007669"/>
    <property type="project" value="UniProtKB-KW"/>
</dbReference>
<dbReference type="EMBL" id="BARS01005960">
    <property type="protein sequence ID" value="GAF81281.1"/>
    <property type="molecule type" value="Genomic_DNA"/>
</dbReference>
<dbReference type="InterPro" id="IPR001270">
    <property type="entry name" value="ClpA/B"/>
</dbReference>
<dbReference type="SMART" id="SM00382">
    <property type="entry name" value="AAA"/>
    <property type="match status" value="1"/>
</dbReference>
<dbReference type="FunFam" id="1.10.8.60:FF:000017">
    <property type="entry name" value="ATP-dependent chaperone ClpB"/>
    <property type="match status" value="1"/>
</dbReference>
<comment type="caution">
    <text evidence="6">The sequence shown here is derived from an EMBL/GenBank/DDBJ whole genome shotgun (WGS) entry which is preliminary data.</text>
</comment>
<dbReference type="FunFam" id="3.40.50.300:FF:000025">
    <property type="entry name" value="ATP-dependent Clp protease subunit"/>
    <property type="match status" value="1"/>
</dbReference>
<dbReference type="InterPro" id="IPR027417">
    <property type="entry name" value="P-loop_NTPase"/>
</dbReference>
<dbReference type="InterPro" id="IPR003959">
    <property type="entry name" value="ATPase_AAA_core"/>
</dbReference>
<name>X0T1P3_9ZZZZ</name>
<keyword evidence="1" id="KW-0547">Nucleotide-binding</keyword>
<dbReference type="InterPro" id="IPR019489">
    <property type="entry name" value="Clp_ATPase_C"/>
</dbReference>
<dbReference type="PANTHER" id="PTHR11638:SF18">
    <property type="entry name" value="HEAT SHOCK PROTEIN 104"/>
    <property type="match status" value="1"/>
</dbReference>
<dbReference type="GO" id="GO:0034605">
    <property type="term" value="P:cellular response to heat"/>
    <property type="evidence" value="ECO:0007669"/>
    <property type="project" value="TreeGrafter"/>
</dbReference>
<reference evidence="6" key="1">
    <citation type="journal article" date="2014" name="Front. Microbiol.">
        <title>High frequency of phylogenetically diverse reductive dehalogenase-homologous genes in deep subseafloor sedimentary metagenomes.</title>
        <authorList>
            <person name="Kawai M."/>
            <person name="Futagami T."/>
            <person name="Toyoda A."/>
            <person name="Takaki Y."/>
            <person name="Nishi S."/>
            <person name="Hori S."/>
            <person name="Arai W."/>
            <person name="Tsubouchi T."/>
            <person name="Morono Y."/>
            <person name="Uchiyama I."/>
            <person name="Ito T."/>
            <person name="Fujiyama A."/>
            <person name="Inagaki F."/>
            <person name="Takami H."/>
        </authorList>
    </citation>
    <scope>NUCLEOTIDE SEQUENCE</scope>
    <source>
        <strain evidence="6">Expedition CK06-06</strain>
    </source>
</reference>
<dbReference type="PRINTS" id="PR00300">
    <property type="entry name" value="CLPPROTEASEA"/>
</dbReference>
<evidence type="ECO:0000256" key="2">
    <source>
        <dbReference type="ARBA" id="ARBA00022840"/>
    </source>
</evidence>
<dbReference type="Pfam" id="PF10431">
    <property type="entry name" value="ClpB_D2-small"/>
    <property type="match status" value="1"/>
</dbReference>
<dbReference type="CDD" id="cd19499">
    <property type="entry name" value="RecA-like_ClpB_Hsp104-like"/>
    <property type="match status" value="1"/>
</dbReference>
<evidence type="ECO:0000256" key="3">
    <source>
        <dbReference type="ARBA" id="ARBA00023186"/>
    </source>
</evidence>
<dbReference type="Pfam" id="PF07724">
    <property type="entry name" value="AAA_2"/>
    <property type="match status" value="1"/>
</dbReference>
<dbReference type="InterPro" id="IPR050130">
    <property type="entry name" value="ClpA_ClpB"/>
</dbReference>
<dbReference type="InterPro" id="IPR003593">
    <property type="entry name" value="AAA+_ATPase"/>
</dbReference>
<dbReference type="InterPro" id="IPR028299">
    <property type="entry name" value="ClpA/B_CS2"/>
</dbReference>
<gene>
    <name evidence="6" type="ORF">S01H1_11682</name>
</gene>